<gene>
    <name evidence="3" type="ORF">O3303_12415</name>
</gene>
<keyword evidence="4" id="KW-1185">Reference proteome</keyword>
<keyword evidence="1" id="KW-0620">Polyamine biosynthesis</keyword>
<dbReference type="SUPFAM" id="SSF53335">
    <property type="entry name" value="S-adenosyl-L-methionine-dependent methyltransferases"/>
    <property type="match status" value="1"/>
</dbReference>
<evidence type="ECO:0000313" key="4">
    <source>
        <dbReference type="Proteomes" id="UP001211005"/>
    </source>
</evidence>
<evidence type="ECO:0000259" key="2">
    <source>
        <dbReference type="Pfam" id="PF13649"/>
    </source>
</evidence>
<organism evidence="3 4">
    <name type="scientific">Hymenobacter canadensis</name>
    <dbReference type="NCBI Taxonomy" id="2999067"/>
    <lineage>
        <taxon>Bacteria</taxon>
        <taxon>Pseudomonadati</taxon>
        <taxon>Bacteroidota</taxon>
        <taxon>Cytophagia</taxon>
        <taxon>Cytophagales</taxon>
        <taxon>Hymenobacteraceae</taxon>
        <taxon>Hymenobacter</taxon>
    </lineage>
</organism>
<proteinExistence type="predicted"/>
<dbReference type="EMBL" id="CP114767">
    <property type="protein sequence ID" value="WBA40626.1"/>
    <property type="molecule type" value="Genomic_DNA"/>
</dbReference>
<dbReference type="CDD" id="cd02440">
    <property type="entry name" value="AdoMet_MTases"/>
    <property type="match status" value="1"/>
</dbReference>
<accession>A0ABY7LJK9</accession>
<dbReference type="PANTHER" id="PTHR43317:SF1">
    <property type="entry name" value="THERMOSPERMINE SYNTHASE ACAULIS5"/>
    <property type="match status" value="1"/>
</dbReference>
<sequence length="220" mass="24491">MLTFLRRYLSYLIPLTRTTTSAINGPLEVTWYRGRKLLDTRHANYSYGSLQRVLRYGLLFVAPEKAQRLLLLGLGGGSVVETLRKEHPAAGHLTAVELDPTIIQLAATEFNIQPGPNLDIVCADAFAWVRTAPAATFGLIIIDLFIDLDLPAGLQTEDFWQHIWRLLAPGGRVLANTLTAAHLSIEGQELAEFLPQLGFRVKEVEVELLNRLLILEKPLA</sequence>
<feature type="domain" description="Methyltransferase" evidence="2">
    <location>
        <begin position="72"/>
        <end position="171"/>
    </location>
</feature>
<dbReference type="Pfam" id="PF13649">
    <property type="entry name" value="Methyltransf_25"/>
    <property type="match status" value="1"/>
</dbReference>
<dbReference type="Gene3D" id="3.40.50.150">
    <property type="entry name" value="Vaccinia Virus protein VP39"/>
    <property type="match status" value="1"/>
</dbReference>
<protein>
    <submittedName>
        <fullName evidence="3">Fused MFS/spermidine synthase</fullName>
    </submittedName>
</protein>
<reference evidence="3 4" key="1">
    <citation type="submission" date="2022-12" db="EMBL/GenBank/DDBJ databases">
        <title>Hymenobacter canadensis sp. nov. isolated from lake water of the Cambridge Bay, Canada.</title>
        <authorList>
            <person name="Kim W.H."/>
            <person name="Lee Y.M."/>
        </authorList>
    </citation>
    <scope>NUCLEOTIDE SEQUENCE [LARGE SCALE GENOMIC DNA]</scope>
    <source>
        <strain evidence="3 4">PAMC 29467</strain>
    </source>
</reference>
<dbReference type="Proteomes" id="UP001211005">
    <property type="component" value="Chromosome"/>
</dbReference>
<name>A0ABY7LJK9_9BACT</name>
<dbReference type="InterPro" id="IPR029063">
    <property type="entry name" value="SAM-dependent_MTases_sf"/>
</dbReference>
<dbReference type="NCBIfam" id="NF037959">
    <property type="entry name" value="MFS_SpdSyn"/>
    <property type="match status" value="1"/>
</dbReference>
<dbReference type="PANTHER" id="PTHR43317">
    <property type="entry name" value="THERMOSPERMINE SYNTHASE ACAULIS5"/>
    <property type="match status" value="1"/>
</dbReference>
<evidence type="ECO:0000256" key="1">
    <source>
        <dbReference type="ARBA" id="ARBA00023115"/>
    </source>
</evidence>
<dbReference type="RefSeq" id="WP_269558713.1">
    <property type="nucleotide sequence ID" value="NZ_CP114767.1"/>
</dbReference>
<dbReference type="InterPro" id="IPR041698">
    <property type="entry name" value="Methyltransf_25"/>
</dbReference>
<evidence type="ECO:0000313" key="3">
    <source>
        <dbReference type="EMBL" id="WBA40626.1"/>
    </source>
</evidence>